<evidence type="ECO:0000259" key="1">
    <source>
        <dbReference type="PROSITE" id="PS51202"/>
    </source>
</evidence>
<protein>
    <submittedName>
        <fullName evidence="2">TrkA domain protein</fullName>
    </submittedName>
</protein>
<dbReference type="PANTHER" id="PTHR30445:SF8">
    <property type="entry name" value="K(+)_H(+) ANTIPORTER SUBUNIT KHTT"/>
    <property type="match status" value="1"/>
</dbReference>
<proteinExistence type="predicted"/>
<sequence>MLVKMADLPGIGKKISFITAEESMIVLIVHHSGKREMYFFHDADNDEADFSINLTADETREMGAQLLGAVFQPVDTDKMKLFKSQIVTEWVKLEQSSTLVNKSIGESEIRKRTGVTIVGIFRGEECIASPEIDEVLKTGDTLMAIGKQEAITNFEKLCEGEAIS</sequence>
<dbReference type="Pfam" id="PF25991">
    <property type="entry name" value="KhtT_N"/>
    <property type="match status" value="1"/>
</dbReference>
<evidence type="ECO:0000313" key="3">
    <source>
        <dbReference type="Proteomes" id="UP000198935"/>
    </source>
</evidence>
<dbReference type="EMBL" id="FNPI01000007">
    <property type="protein sequence ID" value="SDZ17668.1"/>
    <property type="molecule type" value="Genomic_DNA"/>
</dbReference>
<dbReference type="InterPro" id="IPR036721">
    <property type="entry name" value="RCK_C_sf"/>
</dbReference>
<dbReference type="GO" id="GO:0008324">
    <property type="term" value="F:monoatomic cation transmembrane transporter activity"/>
    <property type="evidence" value="ECO:0007669"/>
    <property type="project" value="InterPro"/>
</dbReference>
<dbReference type="Gene3D" id="3.30.70.1450">
    <property type="entry name" value="Regulator of K+ conductance, C-terminal domain"/>
    <property type="match status" value="1"/>
</dbReference>
<dbReference type="PROSITE" id="PS51202">
    <property type="entry name" value="RCK_C"/>
    <property type="match status" value="1"/>
</dbReference>
<dbReference type="SUPFAM" id="SSF116726">
    <property type="entry name" value="TrkA C-terminal domain-like"/>
    <property type="match status" value="1"/>
</dbReference>
<organism evidence="2 3">
    <name type="scientific">Evansella caseinilytica</name>
    <dbReference type="NCBI Taxonomy" id="1503961"/>
    <lineage>
        <taxon>Bacteria</taxon>
        <taxon>Bacillati</taxon>
        <taxon>Bacillota</taxon>
        <taxon>Bacilli</taxon>
        <taxon>Bacillales</taxon>
        <taxon>Bacillaceae</taxon>
        <taxon>Evansella</taxon>
    </lineage>
</organism>
<accession>A0A1H3QXH9</accession>
<dbReference type="InterPro" id="IPR026278">
    <property type="entry name" value="KhtT"/>
</dbReference>
<dbReference type="Proteomes" id="UP000198935">
    <property type="component" value="Unassembled WGS sequence"/>
</dbReference>
<keyword evidence="3" id="KW-1185">Reference proteome</keyword>
<dbReference type="PIRSF" id="PIRSF005028">
    <property type="entry name" value="KhtT"/>
    <property type="match status" value="1"/>
</dbReference>
<gene>
    <name evidence="2" type="ORF">SAMN05421736_10780</name>
</gene>
<dbReference type="InterPro" id="IPR006037">
    <property type="entry name" value="RCK_C"/>
</dbReference>
<dbReference type="GO" id="GO:0006813">
    <property type="term" value="P:potassium ion transport"/>
    <property type="evidence" value="ECO:0007669"/>
    <property type="project" value="InterPro"/>
</dbReference>
<feature type="domain" description="RCK C-terminal" evidence="1">
    <location>
        <begin position="76"/>
        <end position="160"/>
    </location>
</feature>
<dbReference type="InterPro" id="IPR050144">
    <property type="entry name" value="AAE_transporter"/>
</dbReference>
<reference evidence="3" key="1">
    <citation type="submission" date="2016-10" db="EMBL/GenBank/DDBJ databases">
        <authorList>
            <person name="Varghese N."/>
            <person name="Submissions S."/>
        </authorList>
    </citation>
    <scope>NUCLEOTIDE SEQUENCE [LARGE SCALE GENOMIC DNA]</scope>
    <source>
        <strain evidence="3">SP</strain>
    </source>
</reference>
<dbReference type="InterPro" id="IPR058776">
    <property type="entry name" value="KhtT-like_N"/>
</dbReference>
<evidence type="ECO:0000313" key="2">
    <source>
        <dbReference type="EMBL" id="SDZ17668.1"/>
    </source>
</evidence>
<dbReference type="AlphaFoldDB" id="A0A1H3QXH9"/>
<dbReference type="PANTHER" id="PTHR30445">
    <property type="entry name" value="K(+)_H(+) ANTIPORTER SUBUNIT KHTT"/>
    <property type="match status" value="1"/>
</dbReference>
<dbReference type="STRING" id="1503961.SAMN05421736_10780"/>
<dbReference type="Pfam" id="PF02080">
    <property type="entry name" value="TrkA_C"/>
    <property type="match status" value="1"/>
</dbReference>
<name>A0A1H3QXH9_9BACI</name>